<keyword evidence="2" id="KW-1185">Reference proteome</keyword>
<dbReference type="OrthoDB" id="7666987at2"/>
<dbReference type="EMBL" id="CYUE01000020">
    <property type="protein sequence ID" value="CUK26597.1"/>
    <property type="molecule type" value="Genomic_DNA"/>
</dbReference>
<dbReference type="RefSeq" id="WP_058315472.1">
    <property type="nucleotide sequence ID" value="NZ_CYTO01000009.1"/>
</dbReference>
<dbReference type="STRING" id="1715691.TA5113_01240"/>
<sequence>MSNRLAIACRDQAVHCDRLGSPFMVKLMGLLADNSATHPALRSWENQFSGDISPAGISLPLRIAGGLQYLVVARKSTALAACYPPNEVPDAALWDAVDTALISNPEFWNAWLENAPQTNEVRRSVALIAAAHYLAAQTTLPFHLSELGASAGLNLMFDQFSMQAGPNSFGDASSVHLTPDWIGTPPEARSIKVASRRGVDLNPLDSQDPETQLRLLAYLWADQPERATLTKAAIAIQNASVDQGDAIEWLESRLSAPFDGLHLIYHTIAWQYFPETAQAKGASLIESSGESATADRPLAWLRMENDGSSPGAALTLRLWPGDLTVQLGRVDFHGRWMDWQAPQTLDWIR</sequence>
<evidence type="ECO:0000313" key="2">
    <source>
        <dbReference type="Proteomes" id="UP000051184"/>
    </source>
</evidence>
<dbReference type="Pfam" id="PF10094">
    <property type="entry name" value="DUF2332"/>
    <property type="match status" value="1"/>
</dbReference>
<dbReference type="Proteomes" id="UP000051184">
    <property type="component" value="Unassembled WGS sequence"/>
</dbReference>
<protein>
    <recommendedName>
        <fullName evidence="3">DUF2332 domain-containing protein</fullName>
    </recommendedName>
</protein>
<organism evidence="1 2">
    <name type="scientific">Cognatishimia activa</name>
    <dbReference type="NCBI Taxonomy" id="1715691"/>
    <lineage>
        <taxon>Bacteria</taxon>
        <taxon>Pseudomonadati</taxon>
        <taxon>Pseudomonadota</taxon>
        <taxon>Alphaproteobacteria</taxon>
        <taxon>Rhodobacterales</taxon>
        <taxon>Paracoccaceae</taxon>
        <taxon>Cognatishimia</taxon>
    </lineage>
</organism>
<accession>A0A0P1ISR2</accession>
<evidence type="ECO:0000313" key="1">
    <source>
        <dbReference type="EMBL" id="CUK26597.1"/>
    </source>
</evidence>
<dbReference type="AlphaFoldDB" id="A0A0P1ISR2"/>
<name>A0A0P1ISR2_9RHOB</name>
<reference evidence="2" key="1">
    <citation type="submission" date="2015-09" db="EMBL/GenBank/DDBJ databases">
        <authorList>
            <person name="Rodrigo-Torres Lidia"/>
            <person name="Arahal R.David."/>
        </authorList>
    </citation>
    <scope>NUCLEOTIDE SEQUENCE [LARGE SCALE GENOMIC DNA]</scope>
    <source>
        <strain evidence="2">CECT 5114</strain>
    </source>
</reference>
<gene>
    <name evidence="1" type="ORF">TA5114_02412</name>
</gene>
<evidence type="ECO:0008006" key="3">
    <source>
        <dbReference type="Google" id="ProtNLM"/>
    </source>
</evidence>
<dbReference type="InterPro" id="IPR011200">
    <property type="entry name" value="UCP012608"/>
</dbReference>
<proteinExistence type="predicted"/>
<dbReference type="PIRSF" id="PIRSF012608">
    <property type="entry name" value="UCP012608"/>
    <property type="match status" value="1"/>
</dbReference>